<organism evidence="2 3">
    <name type="scientific">Clostridium ljungdahlii</name>
    <dbReference type="NCBI Taxonomy" id="1538"/>
    <lineage>
        <taxon>Bacteria</taxon>
        <taxon>Bacillati</taxon>
        <taxon>Bacillota</taxon>
        <taxon>Clostridia</taxon>
        <taxon>Eubacteriales</taxon>
        <taxon>Clostridiaceae</taxon>
        <taxon>Clostridium</taxon>
    </lineage>
</organism>
<comment type="caution">
    <text evidence="2">The sequence shown here is derived from an EMBL/GenBank/DDBJ whole genome shotgun (WGS) entry which is preliminary data.</text>
</comment>
<reference evidence="2 3" key="1">
    <citation type="journal article" date="2015" name="Biotechnol. Bioeng.">
        <title>Genome sequence and phenotypic characterization of Caulobacter segnis.</title>
        <authorList>
            <person name="Patel S."/>
            <person name="Fletcher B."/>
            <person name="Scott D.C."/>
            <person name="Ely B."/>
        </authorList>
    </citation>
    <scope>NUCLEOTIDE SEQUENCE [LARGE SCALE GENOMIC DNA]</scope>
    <source>
        <strain evidence="2 3">ERI-2</strain>
    </source>
</reference>
<dbReference type="InterPro" id="IPR050625">
    <property type="entry name" value="ParA/MinD_ATPase"/>
</dbReference>
<protein>
    <submittedName>
        <fullName evidence="2">CobQ/CobB/MinD/ParA nucleotide binding domain protein</fullName>
    </submittedName>
</protein>
<dbReference type="InterPro" id="IPR014433">
    <property type="entry name" value="CooC"/>
</dbReference>
<dbReference type="Gene3D" id="3.40.50.300">
    <property type="entry name" value="P-loop containing nucleotide triphosphate hydrolases"/>
    <property type="match status" value="1"/>
</dbReference>
<dbReference type="Proteomes" id="UP000077407">
    <property type="component" value="Unassembled WGS sequence"/>
</dbReference>
<dbReference type="GO" id="GO:0005829">
    <property type="term" value="C:cytosol"/>
    <property type="evidence" value="ECO:0007669"/>
    <property type="project" value="TreeGrafter"/>
</dbReference>
<dbReference type="GO" id="GO:0009898">
    <property type="term" value="C:cytoplasmic side of plasma membrane"/>
    <property type="evidence" value="ECO:0007669"/>
    <property type="project" value="TreeGrafter"/>
</dbReference>
<evidence type="ECO:0000313" key="3">
    <source>
        <dbReference type="Proteomes" id="UP000077407"/>
    </source>
</evidence>
<dbReference type="PANTHER" id="PTHR43384">
    <property type="entry name" value="SEPTUM SITE-DETERMINING PROTEIN MIND HOMOLOG, CHLOROPLASTIC-RELATED"/>
    <property type="match status" value="1"/>
</dbReference>
<gene>
    <name evidence="2" type="ORF">WY13_00674</name>
</gene>
<dbReference type="GO" id="GO:0051782">
    <property type="term" value="P:negative regulation of cell division"/>
    <property type="evidence" value="ECO:0007669"/>
    <property type="project" value="TreeGrafter"/>
</dbReference>
<dbReference type="GO" id="GO:0016887">
    <property type="term" value="F:ATP hydrolysis activity"/>
    <property type="evidence" value="ECO:0007669"/>
    <property type="project" value="TreeGrafter"/>
</dbReference>
<dbReference type="PANTHER" id="PTHR43384:SF7">
    <property type="entry name" value="CARBON-MONOXIDE DEHYDROGENASE ACCESSORY PROTEIN"/>
    <property type="match status" value="1"/>
</dbReference>
<name>A0A166S010_9CLOT</name>
<evidence type="ECO:0000259" key="1">
    <source>
        <dbReference type="Pfam" id="PF01656"/>
    </source>
</evidence>
<dbReference type="InterPro" id="IPR002586">
    <property type="entry name" value="CobQ/CobB/MinD/ParA_Nub-bd_dom"/>
</dbReference>
<dbReference type="Pfam" id="PF01656">
    <property type="entry name" value="CbiA"/>
    <property type="match status" value="1"/>
</dbReference>
<proteinExistence type="predicted"/>
<accession>A0A166S010</accession>
<dbReference type="PIRSF" id="PIRSF005647">
    <property type="entry name" value="CooC"/>
    <property type="match status" value="1"/>
</dbReference>
<dbReference type="OrthoDB" id="9779073at2"/>
<dbReference type="InterPro" id="IPR027417">
    <property type="entry name" value="P-loop_NTPase"/>
</dbReference>
<dbReference type="EMBL" id="LITT01000006">
    <property type="protein sequence ID" value="OAA91417.1"/>
    <property type="molecule type" value="Genomic_DNA"/>
</dbReference>
<dbReference type="PATRIC" id="fig|1538.10.peg.1170"/>
<evidence type="ECO:0000313" key="2">
    <source>
        <dbReference type="EMBL" id="OAA91417.1"/>
    </source>
</evidence>
<sequence length="257" mass="27985">MEYKIAVAGKGGTGKTTLTGLLIDYLVKKGSGPILAVDADANANLNEVLGTDIEETIGQIKEDVNKRSLAGDNFPGGMMKADYLKYKLNASVTEGDGYDLIVMGRSQGPGCYCYVNGILKAQVDSLSGNYDYIVVDNEAGMEHLSRKLIDPIDTLFLISDCSRRGIQAVGRIKQLVAELKLKVGQIFLIVNRAPEGKLNSGIKEEIEKQELDLVGVVPMDQMVYQFDSDGKALVELPEDSSCRKALNEILSKIQFEN</sequence>
<dbReference type="GO" id="GO:0005524">
    <property type="term" value="F:ATP binding"/>
    <property type="evidence" value="ECO:0007669"/>
    <property type="project" value="TreeGrafter"/>
</dbReference>
<dbReference type="AlphaFoldDB" id="A0A166S010"/>
<dbReference type="RefSeq" id="WP_063554279.1">
    <property type="nucleotide sequence ID" value="NZ_LITT01000006.1"/>
</dbReference>
<dbReference type="SUPFAM" id="SSF52540">
    <property type="entry name" value="P-loop containing nucleoside triphosphate hydrolases"/>
    <property type="match status" value="1"/>
</dbReference>
<feature type="domain" description="CobQ/CobB/MinD/ParA nucleotide binding" evidence="1">
    <location>
        <begin position="5"/>
        <end position="231"/>
    </location>
</feature>